<sequence>MHGSKPILLDVWKNGSLKTIRLCNDDIDNWRLRYTLDEDLLLFKSNPGRYLDTDFVYKKHVAFEKNGAGETSLWTMAIATREWTKHYVEFKTTNMVAACSPTGQVFVYGRNFDTRDFYIANAALRPKETWRSMVSQAIEADPIKKATLREVNEFIGNTFRTTLSDDVFSDRIRKEGEKGIQDGVYAMSPG</sequence>
<accession>A0A2G5SLP6</accession>
<protein>
    <submittedName>
        <fullName evidence="1">Uncharacterized protein</fullName>
    </submittedName>
</protein>
<dbReference type="EMBL" id="PDUG01000006">
    <property type="protein sequence ID" value="PIC15791.1"/>
    <property type="molecule type" value="Genomic_DNA"/>
</dbReference>
<proteinExistence type="predicted"/>
<organism evidence="1 2">
    <name type="scientific">Caenorhabditis nigoni</name>
    <dbReference type="NCBI Taxonomy" id="1611254"/>
    <lineage>
        <taxon>Eukaryota</taxon>
        <taxon>Metazoa</taxon>
        <taxon>Ecdysozoa</taxon>
        <taxon>Nematoda</taxon>
        <taxon>Chromadorea</taxon>
        <taxon>Rhabditida</taxon>
        <taxon>Rhabditina</taxon>
        <taxon>Rhabditomorpha</taxon>
        <taxon>Rhabditoidea</taxon>
        <taxon>Rhabditidae</taxon>
        <taxon>Peloderinae</taxon>
        <taxon>Caenorhabditis</taxon>
    </lineage>
</organism>
<evidence type="ECO:0000313" key="2">
    <source>
        <dbReference type="Proteomes" id="UP000230233"/>
    </source>
</evidence>
<gene>
    <name evidence="1" type="primary">Cnig_chr_X.g22631</name>
    <name evidence="1" type="ORF">B9Z55_022631</name>
</gene>
<evidence type="ECO:0000313" key="1">
    <source>
        <dbReference type="EMBL" id="PIC15791.1"/>
    </source>
</evidence>
<dbReference type="Proteomes" id="UP000230233">
    <property type="component" value="Chromosome X"/>
</dbReference>
<comment type="caution">
    <text evidence="1">The sequence shown here is derived from an EMBL/GenBank/DDBJ whole genome shotgun (WGS) entry which is preliminary data.</text>
</comment>
<dbReference type="AlphaFoldDB" id="A0A2G5SLP6"/>
<reference evidence="2" key="1">
    <citation type="submission" date="2017-10" db="EMBL/GenBank/DDBJ databases">
        <title>Rapid genome shrinkage in a self-fertile nematode reveals novel sperm competition proteins.</title>
        <authorList>
            <person name="Yin D."/>
            <person name="Schwarz E.M."/>
            <person name="Thomas C.G."/>
            <person name="Felde R.L."/>
            <person name="Korf I.F."/>
            <person name="Cutter A.D."/>
            <person name="Schartner C.M."/>
            <person name="Ralston E.J."/>
            <person name="Meyer B.J."/>
            <person name="Haag E.S."/>
        </authorList>
    </citation>
    <scope>NUCLEOTIDE SEQUENCE [LARGE SCALE GENOMIC DNA]</scope>
    <source>
        <strain evidence="2">JU1422</strain>
    </source>
</reference>
<keyword evidence="2" id="KW-1185">Reference proteome</keyword>
<name>A0A2G5SLP6_9PELO</name>